<sequence>MPSRAAKDMSDGLERLDLSYLGVCYPPDIDPMSVRRWEKAVSSGRMVHGKVVAECATLLGCFVGGKYVILDSGVVEVKVRKNFFNHLFGGGHVMVGDFG</sequence>
<organism evidence="1 2">
    <name type="scientific">Oedothorax gibbosus</name>
    <dbReference type="NCBI Taxonomy" id="931172"/>
    <lineage>
        <taxon>Eukaryota</taxon>
        <taxon>Metazoa</taxon>
        <taxon>Ecdysozoa</taxon>
        <taxon>Arthropoda</taxon>
        <taxon>Chelicerata</taxon>
        <taxon>Arachnida</taxon>
        <taxon>Araneae</taxon>
        <taxon>Araneomorphae</taxon>
        <taxon>Entelegynae</taxon>
        <taxon>Araneoidea</taxon>
        <taxon>Linyphiidae</taxon>
        <taxon>Erigoninae</taxon>
        <taxon>Oedothorax</taxon>
    </lineage>
</organism>
<reference evidence="1 2" key="1">
    <citation type="journal article" date="2022" name="Nat. Ecol. Evol.">
        <title>A masculinizing supergene underlies an exaggerated male reproductive morph in a spider.</title>
        <authorList>
            <person name="Hendrickx F."/>
            <person name="De Corte Z."/>
            <person name="Sonet G."/>
            <person name="Van Belleghem S.M."/>
            <person name="Kostlbacher S."/>
            <person name="Vangestel C."/>
        </authorList>
    </citation>
    <scope>NUCLEOTIDE SEQUENCE [LARGE SCALE GENOMIC DNA]</scope>
    <source>
        <strain evidence="1">W744_W776</strain>
    </source>
</reference>
<comment type="caution">
    <text evidence="1">The sequence shown here is derived from an EMBL/GenBank/DDBJ whole genome shotgun (WGS) entry which is preliminary data.</text>
</comment>
<dbReference type="Proteomes" id="UP000827092">
    <property type="component" value="Unassembled WGS sequence"/>
</dbReference>
<keyword evidence="2" id="KW-1185">Reference proteome</keyword>
<evidence type="ECO:0000313" key="1">
    <source>
        <dbReference type="EMBL" id="KAG8201837.1"/>
    </source>
</evidence>
<dbReference type="AlphaFoldDB" id="A0AAV6VXV1"/>
<dbReference type="EMBL" id="JAFNEN010000002">
    <property type="protein sequence ID" value="KAG8201837.1"/>
    <property type="molecule type" value="Genomic_DNA"/>
</dbReference>
<proteinExistence type="predicted"/>
<gene>
    <name evidence="1" type="ORF">JTE90_027317</name>
</gene>
<protein>
    <submittedName>
        <fullName evidence="1">Uncharacterized protein</fullName>
    </submittedName>
</protein>
<name>A0AAV6VXV1_9ARAC</name>
<accession>A0AAV6VXV1</accession>
<evidence type="ECO:0000313" key="2">
    <source>
        <dbReference type="Proteomes" id="UP000827092"/>
    </source>
</evidence>